<keyword evidence="1" id="KW-0479">Metal-binding</keyword>
<dbReference type="CDD" id="cd00303">
    <property type="entry name" value="retropepsin_like"/>
    <property type="match status" value="1"/>
</dbReference>
<reference evidence="4" key="1">
    <citation type="submission" date="2021-08" db="EMBL/GenBank/DDBJ databases">
        <title>WGS assembly of Ceratopteris richardii.</title>
        <authorList>
            <person name="Marchant D.B."/>
            <person name="Chen G."/>
            <person name="Jenkins J."/>
            <person name="Shu S."/>
            <person name="Leebens-Mack J."/>
            <person name="Grimwood J."/>
            <person name="Schmutz J."/>
            <person name="Soltis P."/>
            <person name="Soltis D."/>
            <person name="Chen Z.-H."/>
        </authorList>
    </citation>
    <scope>NUCLEOTIDE SEQUENCE</scope>
    <source>
        <strain evidence="4">Whitten #5841</strain>
        <tissue evidence="4">Leaf</tissue>
    </source>
</reference>
<accession>A0A8T2TPN7</accession>
<dbReference type="SUPFAM" id="SSF50630">
    <property type="entry name" value="Acid proteases"/>
    <property type="match status" value="1"/>
</dbReference>
<dbReference type="SMART" id="SM00343">
    <property type="entry name" value="ZnF_C2HC"/>
    <property type="match status" value="2"/>
</dbReference>
<dbReference type="Gene3D" id="4.10.60.10">
    <property type="entry name" value="Zinc finger, CCHC-type"/>
    <property type="match status" value="1"/>
</dbReference>
<dbReference type="PANTHER" id="PTHR33067:SF31">
    <property type="entry name" value="RNA-DIRECTED DNA POLYMERASE"/>
    <property type="match status" value="1"/>
</dbReference>
<dbReference type="InterPro" id="IPR001878">
    <property type="entry name" value="Znf_CCHC"/>
</dbReference>
<dbReference type="InterPro" id="IPR021109">
    <property type="entry name" value="Peptidase_aspartic_dom_sf"/>
</dbReference>
<evidence type="ECO:0000313" key="5">
    <source>
        <dbReference type="Proteomes" id="UP000825935"/>
    </source>
</evidence>
<dbReference type="EMBL" id="CM035417">
    <property type="protein sequence ID" value="KAH7423405.1"/>
    <property type="molecule type" value="Genomic_DNA"/>
</dbReference>
<gene>
    <name evidence="4" type="ORF">KP509_12G054000</name>
</gene>
<dbReference type="GO" id="GO:0008270">
    <property type="term" value="F:zinc ion binding"/>
    <property type="evidence" value="ECO:0007669"/>
    <property type="project" value="UniProtKB-KW"/>
</dbReference>
<name>A0A8T2TPN7_CERRI</name>
<evidence type="ECO:0000256" key="2">
    <source>
        <dbReference type="SAM" id="MobiDB-lite"/>
    </source>
</evidence>
<evidence type="ECO:0000313" key="4">
    <source>
        <dbReference type="EMBL" id="KAH7423405.1"/>
    </source>
</evidence>
<dbReference type="PROSITE" id="PS50158">
    <property type="entry name" value="ZF_CCHC"/>
    <property type="match status" value="1"/>
</dbReference>
<dbReference type="Proteomes" id="UP000825935">
    <property type="component" value="Chromosome 12"/>
</dbReference>
<evidence type="ECO:0000259" key="3">
    <source>
        <dbReference type="PROSITE" id="PS50158"/>
    </source>
</evidence>
<dbReference type="AlphaFoldDB" id="A0A8T2TPN7"/>
<protein>
    <recommendedName>
        <fullName evidence="3">CCHC-type domain-containing protein</fullName>
    </recommendedName>
</protein>
<comment type="caution">
    <text evidence="4">The sequence shown here is derived from an EMBL/GenBank/DDBJ whole genome shotgun (WGS) entry which is preliminary data.</text>
</comment>
<dbReference type="Gene3D" id="2.40.70.10">
    <property type="entry name" value="Acid Proteases"/>
    <property type="match status" value="1"/>
</dbReference>
<evidence type="ECO:0000256" key="1">
    <source>
        <dbReference type="PROSITE-ProRule" id="PRU00047"/>
    </source>
</evidence>
<dbReference type="SUPFAM" id="SSF57756">
    <property type="entry name" value="Retrovirus zinc finger-like domains"/>
    <property type="match status" value="1"/>
</dbReference>
<keyword evidence="1" id="KW-0862">Zinc</keyword>
<feature type="region of interest" description="Disordered" evidence="2">
    <location>
        <begin position="1"/>
        <end position="26"/>
    </location>
</feature>
<feature type="domain" description="CCHC-type" evidence="3">
    <location>
        <begin position="64"/>
        <end position="78"/>
    </location>
</feature>
<keyword evidence="1" id="KW-0863">Zinc-finger</keyword>
<dbReference type="PANTHER" id="PTHR33067">
    <property type="entry name" value="RNA-DIRECTED DNA POLYMERASE-RELATED"/>
    <property type="match status" value="1"/>
</dbReference>
<organism evidence="4 5">
    <name type="scientific">Ceratopteris richardii</name>
    <name type="common">Triangle waterfern</name>
    <dbReference type="NCBI Taxonomy" id="49495"/>
    <lineage>
        <taxon>Eukaryota</taxon>
        <taxon>Viridiplantae</taxon>
        <taxon>Streptophyta</taxon>
        <taxon>Embryophyta</taxon>
        <taxon>Tracheophyta</taxon>
        <taxon>Polypodiopsida</taxon>
        <taxon>Polypodiidae</taxon>
        <taxon>Polypodiales</taxon>
        <taxon>Pteridineae</taxon>
        <taxon>Pteridaceae</taxon>
        <taxon>Parkerioideae</taxon>
        <taxon>Ceratopteris</taxon>
    </lineage>
</organism>
<dbReference type="InterPro" id="IPR036875">
    <property type="entry name" value="Znf_CCHC_sf"/>
</dbReference>
<keyword evidence="5" id="KW-1185">Reference proteome</keyword>
<proteinExistence type="predicted"/>
<dbReference type="GO" id="GO:0003676">
    <property type="term" value="F:nucleic acid binding"/>
    <property type="evidence" value="ECO:0007669"/>
    <property type="project" value="InterPro"/>
</dbReference>
<sequence length="456" mass="51673">MGFNGNLMKGVRSSQTPEEPPRREEHARGYYCTIPMRNGGAQGSKGGKIVYLVKPLNKKKPIMCYRCGEYGHFQSRCPLPEGSPPCKHCLDATDHYSKDCPKLRPSTSQGRLCGQQPGKIDAGVLTRAQRKKLEQNRQKTDCVEEAVHNLKMPCYNEKGKEVDKAYKDTMKELQRSSEELDSECAIMETENLLKSTYKQTPTTDSRSPTVTLTIRGKIFTGVIIDRGSGINLMPHYTMLSLGLEMTRRASFTVTLADQSRVQPLGIVEEVPILIQNNDFFLSFVVVDVPRIDGGYPLLIGRPWLRHHQAVHDWSNDTLLITTGQARQHLHLDDKEFNMEDDEDLMHWTDIVDSFPCYGVNFTTSKAEIESMGLEEPILDYRRGRDKMCRYKEESLDQEDSSGPETLKIQSKDELTREEEKQELAKGIMAMGVPCLTLSGNLLHKIIKMFLHGLTKI</sequence>
<dbReference type="OrthoDB" id="8026949at2759"/>
<dbReference type="Pfam" id="PF00098">
    <property type="entry name" value="zf-CCHC"/>
    <property type="match status" value="1"/>
</dbReference>